<comment type="caution">
    <text evidence="1">The sequence shown here is derived from an EMBL/GenBank/DDBJ whole genome shotgun (WGS) entry which is preliminary data.</text>
</comment>
<protein>
    <submittedName>
        <fullName evidence="1">Uncharacterized protein</fullName>
    </submittedName>
</protein>
<dbReference type="Proteomes" id="UP001359485">
    <property type="component" value="Unassembled WGS sequence"/>
</dbReference>
<name>A0ABR1AWP1_POLSC</name>
<sequence length="99" mass="11322">MLTCEVDQDGEAQILLNVPSGLTVMATATDVLRLCFFFHVSLEAYSRECRSVETPFLNIRSEEKTFEALGTLVKSEGHKYERCVQEETRQNIRESNVFD</sequence>
<evidence type="ECO:0000313" key="2">
    <source>
        <dbReference type="Proteomes" id="UP001359485"/>
    </source>
</evidence>
<proteinExistence type="predicted"/>
<accession>A0ABR1AWP1</accession>
<organism evidence="1 2">
    <name type="scientific">Polyplax serrata</name>
    <name type="common">Common mouse louse</name>
    <dbReference type="NCBI Taxonomy" id="468196"/>
    <lineage>
        <taxon>Eukaryota</taxon>
        <taxon>Metazoa</taxon>
        <taxon>Ecdysozoa</taxon>
        <taxon>Arthropoda</taxon>
        <taxon>Hexapoda</taxon>
        <taxon>Insecta</taxon>
        <taxon>Pterygota</taxon>
        <taxon>Neoptera</taxon>
        <taxon>Paraneoptera</taxon>
        <taxon>Psocodea</taxon>
        <taxon>Troctomorpha</taxon>
        <taxon>Phthiraptera</taxon>
        <taxon>Anoplura</taxon>
        <taxon>Polyplacidae</taxon>
        <taxon>Polyplax</taxon>
    </lineage>
</organism>
<reference evidence="1 2" key="1">
    <citation type="submission" date="2023-09" db="EMBL/GenBank/DDBJ databases">
        <title>Genomes of two closely related lineages of the louse Polyplax serrata with different host specificities.</title>
        <authorList>
            <person name="Martinu J."/>
            <person name="Tarabai H."/>
            <person name="Stefka J."/>
            <person name="Hypsa V."/>
        </authorList>
    </citation>
    <scope>NUCLEOTIDE SEQUENCE [LARGE SCALE GENOMIC DNA]</scope>
    <source>
        <strain evidence="1">98ZLc_SE</strain>
    </source>
</reference>
<keyword evidence="2" id="KW-1185">Reference proteome</keyword>
<dbReference type="EMBL" id="JAWJWF010000009">
    <property type="protein sequence ID" value="KAK6630142.1"/>
    <property type="molecule type" value="Genomic_DNA"/>
</dbReference>
<evidence type="ECO:0000313" key="1">
    <source>
        <dbReference type="EMBL" id="KAK6630142.1"/>
    </source>
</evidence>
<gene>
    <name evidence="1" type="ORF">RUM44_005693</name>
</gene>